<keyword evidence="3" id="KW-0410">Iron transport</keyword>
<dbReference type="Proteomes" id="UP000000559">
    <property type="component" value="Chromosome R"/>
</dbReference>
<evidence type="ECO:0000256" key="3">
    <source>
        <dbReference type="ARBA" id="ARBA00022496"/>
    </source>
</evidence>
<feature type="region of interest" description="Disordered" evidence="7">
    <location>
        <begin position="189"/>
        <end position="257"/>
    </location>
</feature>
<dbReference type="GO" id="GO:0034755">
    <property type="term" value="P:iron ion transmembrane transport"/>
    <property type="evidence" value="ECO:0000318"/>
    <property type="project" value="GO_Central"/>
</dbReference>
<dbReference type="PANTHER" id="PTHR31632">
    <property type="entry name" value="IRON TRANSPORTER FTH1"/>
    <property type="match status" value="1"/>
</dbReference>
<keyword evidence="4 8" id="KW-0812">Transmembrane</keyword>
<organism evidence="10 11">
    <name type="scientific">Candida albicans (strain SC5314 / ATCC MYA-2876)</name>
    <name type="common">Yeast</name>
    <dbReference type="NCBI Taxonomy" id="237561"/>
    <lineage>
        <taxon>Eukaryota</taxon>
        <taxon>Fungi</taxon>
        <taxon>Dikarya</taxon>
        <taxon>Ascomycota</taxon>
        <taxon>Saccharomycotina</taxon>
        <taxon>Pichiomycetes</taxon>
        <taxon>Debaryomycetaceae</taxon>
        <taxon>Candida/Lodderomyces clade</taxon>
        <taxon>Candida</taxon>
    </lineage>
</organism>
<keyword evidence="3" id="KW-0813">Transport</keyword>
<keyword evidence="5 8" id="KW-1133">Transmembrane helix</keyword>
<evidence type="ECO:0000313" key="10">
    <source>
        <dbReference type="EMBL" id="AOW30888.1"/>
    </source>
</evidence>
<feature type="region of interest" description="Disordered" evidence="7">
    <location>
        <begin position="42"/>
        <end position="69"/>
    </location>
</feature>
<name>A0A1D8PRX4_CANAL</name>
<comment type="similarity">
    <text evidence="2">Belongs to the oxidase-dependent Fe transporter (OFeT) (TC 9.A.10.1) family.</text>
</comment>
<dbReference type="eggNOG" id="ENOG502QQ3X">
    <property type="taxonomic scope" value="Eukaryota"/>
</dbReference>
<feature type="compositionally biased region" description="Low complexity" evidence="7">
    <location>
        <begin position="50"/>
        <end position="62"/>
    </location>
</feature>
<dbReference type="CGD" id="CAL0000181829">
    <property type="gene designation" value="FTH2"/>
</dbReference>
<evidence type="ECO:0000313" key="9">
    <source>
        <dbReference type="CGD" id="CAL0000181829"/>
    </source>
</evidence>
<evidence type="ECO:0000256" key="1">
    <source>
        <dbReference type="ARBA" id="ARBA00004141"/>
    </source>
</evidence>
<feature type="transmembrane region" description="Helical" evidence="8">
    <location>
        <begin position="359"/>
        <end position="379"/>
    </location>
</feature>
<feature type="transmembrane region" description="Helical" evidence="8">
    <location>
        <begin position="328"/>
        <end position="347"/>
    </location>
</feature>
<evidence type="ECO:0000256" key="4">
    <source>
        <dbReference type="ARBA" id="ARBA00022692"/>
    </source>
</evidence>
<dbReference type="EMBL" id="CP017630">
    <property type="protein sequence ID" value="AOW30888.1"/>
    <property type="molecule type" value="Genomic_DNA"/>
</dbReference>
<dbReference type="GO" id="GO:0005886">
    <property type="term" value="C:plasma membrane"/>
    <property type="evidence" value="ECO:0000318"/>
    <property type="project" value="GO_Central"/>
</dbReference>
<protein>
    <submittedName>
        <fullName evidence="10">Fth2p</fullName>
    </submittedName>
</protein>
<dbReference type="PHI-base" id="PHI:11356"/>
<feature type="compositionally biased region" description="Low complexity" evidence="7">
    <location>
        <begin position="211"/>
        <end position="248"/>
    </location>
</feature>
<dbReference type="AlphaFoldDB" id="A0A1D8PRX4"/>
<gene>
    <name evidence="9 10" type="primary">FTH2</name>
    <name evidence="10" type="ordered locus">CAALFM_CR01270CA</name>
    <name evidence="9" type="ordered locus">orf19.10737</name>
</gene>
<dbReference type="GO" id="GO:0033573">
    <property type="term" value="C:high-affinity iron permease complex"/>
    <property type="evidence" value="ECO:0000318"/>
    <property type="project" value="GO_Central"/>
</dbReference>
<keyword evidence="11" id="KW-1185">Reference proteome</keyword>
<dbReference type="GO" id="GO:0015093">
    <property type="term" value="F:ferrous iron transmembrane transporter activity"/>
    <property type="evidence" value="ECO:0000318"/>
    <property type="project" value="GO_Central"/>
</dbReference>
<dbReference type="GO" id="GO:0006693">
    <property type="term" value="P:prostaglandin metabolic process"/>
    <property type="evidence" value="ECO:0000315"/>
    <property type="project" value="CGD"/>
</dbReference>
<dbReference type="GeneID" id="3640401"/>
<feature type="transmembrane region" description="Helical" evidence="8">
    <location>
        <begin position="12"/>
        <end position="34"/>
    </location>
</feature>
<dbReference type="OrthoDB" id="4364at2759"/>
<dbReference type="InParanoid" id="A0A1D8PRX4"/>
<dbReference type="GO" id="GO:0000329">
    <property type="term" value="C:fungal-type vacuole membrane"/>
    <property type="evidence" value="ECO:0000318"/>
    <property type="project" value="GO_Central"/>
</dbReference>
<proteinExistence type="inferred from homology"/>
<reference evidence="10 11" key="1">
    <citation type="journal article" date="2004" name="Proc. Natl. Acad. Sci. U.S.A.">
        <title>The diploid genome sequence of Candida albicans.</title>
        <authorList>
            <person name="Jones T."/>
            <person name="Federspiel N.A."/>
            <person name="Chibana H."/>
            <person name="Dungan J."/>
            <person name="Kalman S."/>
            <person name="Magee B.B."/>
            <person name="Newport G."/>
            <person name="Thorstenson Y.R."/>
            <person name="Agabian N."/>
            <person name="Magee P.T."/>
            <person name="Davis R.W."/>
            <person name="Scherer S."/>
        </authorList>
    </citation>
    <scope>NUCLEOTIDE SEQUENCE [LARGE SCALE GENOMIC DNA]</scope>
    <source>
        <strain evidence="11">SC5314 / ATCC MYA-2876</strain>
    </source>
</reference>
<evidence type="ECO:0000256" key="5">
    <source>
        <dbReference type="ARBA" id="ARBA00022989"/>
    </source>
</evidence>
<evidence type="ECO:0000256" key="2">
    <source>
        <dbReference type="ARBA" id="ARBA00008333"/>
    </source>
</evidence>
<keyword evidence="6 8" id="KW-0472">Membrane</keyword>
<dbReference type="Pfam" id="PF03239">
    <property type="entry name" value="FTR1"/>
    <property type="match status" value="2"/>
</dbReference>
<evidence type="ECO:0000256" key="7">
    <source>
        <dbReference type="SAM" id="MobiDB-lite"/>
    </source>
</evidence>
<feature type="transmembrane region" description="Helical" evidence="8">
    <location>
        <begin position="128"/>
        <end position="149"/>
    </location>
</feature>
<feature type="transmembrane region" description="Helical" evidence="8">
    <location>
        <begin position="438"/>
        <end position="457"/>
    </location>
</feature>
<dbReference type="RefSeq" id="XP_717918.2">
    <property type="nucleotide sequence ID" value="XM_712825.2"/>
</dbReference>
<feature type="transmembrane region" description="Helical" evidence="8">
    <location>
        <begin position="90"/>
        <end position="116"/>
    </location>
</feature>
<sequence>MIKFEDYFSIQIFFIILRETLETAIIISVLLSFINQRSHKQEEESTLSTNNNNNNDNNNNNENENENENAVHPISISQSRKADMNRKLKFQVWIGAILGLIICFIIGIIFVLIFYFVGQDYWSYTERVWEGLFSILSSIIITIMGIGLLRINKVMKLKWWIKLGDAYNYNGQQDEREDDEEISALTDNDILFDGNNNGEEEDIMNYGGTRSSSESNEIITHNNNNDSNFSFSSSSSSNSNSNFNSNSNPGILNNDNEESIPLTASSNFFTPFKNKHQSTAKNSKQLHRQSFSKKYFLAILPLVTTLREGLEAVVFIGGSAMSSSPHSIPLSVICGISMGSIIGYFLYQGGNKLSLQYFLIFSTCFLYIVSAGLMSRGIWFLELEQYVRQCNGLDVSETGSGPGSYDIVKSVWHVNCCNGLTDGWWMVFNAIFGWTNSATYGSVFSYMIYWTMVIIWLKIKLYEERHGILPLVPLKWQLKRIQKRIRLYELRKNHEQEHQGQQQEEGQQEAS</sequence>
<reference evidence="10 11" key="3">
    <citation type="journal article" date="2013" name="Genome Biol.">
        <title>Assembly of a phased diploid Candida albicans genome facilitates allele-specific measurements and provides a simple model for repeat and indel structure.</title>
        <authorList>
            <person name="Muzzey D."/>
            <person name="Schwartz K."/>
            <person name="Weissman J.S."/>
            <person name="Sherlock G."/>
        </authorList>
    </citation>
    <scope>NUCLEOTIDE SEQUENCE [LARGE SCALE GENOMIC DNA]</scope>
    <source>
        <strain evidence="11">SC5314 / ATCC MYA-2876</strain>
    </source>
</reference>
<dbReference type="PANTHER" id="PTHR31632:SF7">
    <property type="entry name" value="IRON TRANSPORTER FTH1"/>
    <property type="match status" value="1"/>
</dbReference>
<keyword evidence="3" id="KW-0406">Ion transport</keyword>
<feature type="transmembrane region" description="Helical" evidence="8">
    <location>
        <begin position="295"/>
        <end position="316"/>
    </location>
</feature>
<dbReference type="KEGG" id="cal:CAALFM_CR01270CA"/>
<evidence type="ECO:0000313" key="11">
    <source>
        <dbReference type="Proteomes" id="UP000000559"/>
    </source>
</evidence>
<reference evidence="10 11" key="2">
    <citation type="journal article" date="2007" name="Genome Biol.">
        <title>Assembly of the Candida albicans genome into sixteen supercontigs aligned on the eight chromosomes.</title>
        <authorList>
            <person name="van het Hoog M."/>
            <person name="Rast T.J."/>
            <person name="Martchenko M."/>
            <person name="Grindle S."/>
            <person name="Dignard D."/>
            <person name="Hogues H."/>
            <person name="Cuomo C."/>
            <person name="Berriman M."/>
            <person name="Scherer S."/>
            <person name="Magee B.B."/>
            <person name="Whiteway M."/>
            <person name="Chibana H."/>
            <person name="Nantel A."/>
            <person name="Magee P.T."/>
        </authorList>
    </citation>
    <scope>GENOME REANNOTATION</scope>
    <source>
        <strain evidence="11">SC5314 / ATCC MYA-2876</strain>
    </source>
</reference>
<evidence type="ECO:0000256" key="8">
    <source>
        <dbReference type="SAM" id="Phobius"/>
    </source>
</evidence>
<dbReference type="STRING" id="237561.A0A1D8PRX4"/>
<keyword evidence="3" id="KW-0408">Iron</keyword>
<accession>A0A1D8PRX4</accession>
<dbReference type="VEuPathDB" id="FungiDB:CR_01270C_A"/>
<comment type="subcellular location">
    <subcellularLocation>
        <location evidence="1">Membrane</location>
        <topology evidence="1">Multi-pass membrane protein</topology>
    </subcellularLocation>
</comment>
<dbReference type="InterPro" id="IPR004923">
    <property type="entry name" value="FTR1/Fip1/EfeU"/>
</dbReference>
<evidence type="ECO:0000256" key="6">
    <source>
        <dbReference type="ARBA" id="ARBA00023136"/>
    </source>
</evidence>